<dbReference type="InterPro" id="IPR023214">
    <property type="entry name" value="HAD_sf"/>
</dbReference>
<dbReference type="GO" id="GO:0008967">
    <property type="term" value="F:phosphoglycolate phosphatase activity"/>
    <property type="evidence" value="ECO:0007669"/>
    <property type="project" value="TreeGrafter"/>
</dbReference>
<gene>
    <name evidence="9" type="ORF">PBRASI_LOCUS1697</name>
</gene>
<name>A0A9N8Z9V6_9GLOM</name>
<dbReference type="InterPro" id="IPR006357">
    <property type="entry name" value="HAD-SF_hydro_IIA"/>
</dbReference>
<keyword evidence="1 5" id="KW-0378">Hydrolase</keyword>
<evidence type="ECO:0000256" key="3">
    <source>
        <dbReference type="ARBA" id="ARBA00066659"/>
    </source>
</evidence>
<dbReference type="NCBIfam" id="TIGR01460">
    <property type="entry name" value="HAD-SF-IIA"/>
    <property type="match status" value="1"/>
</dbReference>
<dbReference type="EMBL" id="CAJVPI010000116">
    <property type="protein sequence ID" value="CAG8483243.1"/>
    <property type="molecule type" value="Genomic_DNA"/>
</dbReference>
<dbReference type="AlphaFoldDB" id="A0A9N8Z9V6"/>
<dbReference type="FunFam" id="3.40.50.1000:FF:000039">
    <property type="entry name" value="Phosphoglycolate phosphatase"/>
    <property type="match status" value="1"/>
</dbReference>
<reference evidence="9" key="1">
    <citation type="submission" date="2021-06" db="EMBL/GenBank/DDBJ databases">
        <authorList>
            <person name="Kallberg Y."/>
            <person name="Tangrot J."/>
            <person name="Rosling A."/>
        </authorList>
    </citation>
    <scope>NUCLEOTIDE SEQUENCE</scope>
    <source>
        <strain evidence="9">BR232B</strain>
    </source>
</reference>
<dbReference type="GO" id="GO:0004035">
    <property type="term" value="F:alkaline phosphatase activity"/>
    <property type="evidence" value="ECO:0007669"/>
    <property type="project" value="UniProtKB-ARBA"/>
</dbReference>
<dbReference type="PIRSF" id="PIRSF000915">
    <property type="entry name" value="PGP-type_phosphatase"/>
    <property type="match status" value="1"/>
</dbReference>
<keyword evidence="8" id="KW-0479">Metal-binding</keyword>
<feature type="binding site" evidence="8">
    <location>
        <position position="26"/>
    </location>
    <ligand>
        <name>Mg(2+)</name>
        <dbReference type="ChEBI" id="CHEBI:18420"/>
    </ligand>
</feature>
<feature type="binding site" evidence="8">
    <location>
        <position position="28"/>
    </location>
    <ligand>
        <name>Mg(2+)</name>
        <dbReference type="ChEBI" id="CHEBI:18420"/>
    </ligand>
</feature>
<dbReference type="GO" id="GO:0005737">
    <property type="term" value="C:cytoplasm"/>
    <property type="evidence" value="ECO:0007669"/>
    <property type="project" value="TreeGrafter"/>
</dbReference>
<dbReference type="EC" id="3.1.3.41" evidence="3 5"/>
<dbReference type="GO" id="GO:0046872">
    <property type="term" value="F:metal ion binding"/>
    <property type="evidence" value="ECO:0007669"/>
    <property type="project" value="UniProtKB-KW"/>
</dbReference>
<dbReference type="Gene3D" id="3.40.50.1000">
    <property type="entry name" value="HAD superfamily/HAD-like"/>
    <property type="match status" value="2"/>
</dbReference>
<dbReference type="Pfam" id="PF13242">
    <property type="entry name" value="Hydrolase_like"/>
    <property type="match status" value="1"/>
</dbReference>
<sequence>MTKPIKLTNRAAYQRFVDRYDTFLLDCDGVIWSSNTVIPGVLQVITYFRKKGKQLLFVTNNSTKSRAGNLKKLRSFGLEASEEEIFSSSYTAAYYLRHIIDFPKEKKVYIIGESGIEDELNMMGIKNTKADADNGPIQNWDFADITPDPEIGAVLCGFDTFINYRKIAKAFLYLRTDPDCLFLLTNDDTTFPAIGTVFPGAGSLSSPLIIALNRKPDRVMGKPNKPMLDCIVDKYRLNVERTCMIGDRLDTDIQFGINGGIATLLVLTGISTEKEILAEGAPILPDYYVDSLSNFAEIIELEN</sequence>
<dbReference type="Proteomes" id="UP000789739">
    <property type="component" value="Unassembled WGS sequence"/>
</dbReference>
<organism evidence="9 10">
    <name type="scientific">Paraglomus brasilianum</name>
    <dbReference type="NCBI Taxonomy" id="144538"/>
    <lineage>
        <taxon>Eukaryota</taxon>
        <taxon>Fungi</taxon>
        <taxon>Fungi incertae sedis</taxon>
        <taxon>Mucoromycota</taxon>
        <taxon>Glomeromycotina</taxon>
        <taxon>Glomeromycetes</taxon>
        <taxon>Paraglomerales</taxon>
        <taxon>Paraglomeraceae</taxon>
        <taxon>Paraglomus</taxon>
    </lineage>
</organism>
<evidence type="ECO:0000313" key="9">
    <source>
        <dbReference type="EMBL" id="CAG8483243.1"/>
    </source>
</evidence>
<comment type="catalytic activity">
    <reaction evidence="2 5">
        <text>4-nitrophenyl phosphate + H2O = 4-nitrophenol + phosphate + H(+)</text>
        <dbReference type="Rhea" id="RHEA:21664"/>
        <dbReference type="ChEBI" id="CHEBI:15377"/>
        <dbReference type="ChEBI" id="CHEBI:15378"/>
        <dbReference type="ChEBI" id="CHEBI:43474"/>
        <dbReference type="ChEBI" id="CHEBI:57917"/>
        <dbReference type="ChEBI" id="CHEBI:61146"/>
        <dbReference type="EC" id="3.1.3.41"/>
    </reaction>
</comment>
<dbReference type="PANTHER" id="PTHR19288">
    <property type="entry name" value="4-NITROPHENYLPHOSPHATASE-RELATED"/>
    <property type="match status" value="1"/>
</dbReference>
<dbReference type="PANTHER" id="PTHR19288:SF46">
    <property type="entry name" value="HALOACID DEHALOGENASE-LIKE HYDROLASE DOMAIN-CONTAINING PROTEIN 2"/>
    <property type="match status" value="1"/>
</dbReference>
<keyword evidence="8" id="KW-0460">Magnesium</keyword>
<feature type="active site" description="Proton donor" evidence="6">
    <location>
        <position position="28"/>
    </location>
</feature>
<evidence type="ECO:0000256" key="6">
    <source>
        <dbReference type="PIRSR" id="PIRSR000915-1"/>
    </source>
</evidence>
<feature type="active site" description="Nucleophile" evidence="6">
    <location>
        <position position="26"/>
    </location>
</feature>
<feature type="binding site" evidence="8">
    <location>
        <position position="247"/>
    </location>
    <ligand>
        <name>Mg(2+)</name>
        <dbReference type="ChEBI" id="CHEBI:18420"/>
    </ligand>
</feature>
<accession>A0A9N8Z9V6</accession>
<evidence type="ECO:0000256" key="8">
    <source>
        <dbReference type="PIRSR" id="PIRSR000915-3"/>
    </source>
</evidence>
<evidence type="ECO:0000256" key="2">
    <source>
        <dbReference type="ARBA" id="ARBA00050247"/>
    </source>
</evidence>
<evidence type="ECO:0000256" key="7">
    <source>
        <dbReference type="PIRSR" id="PIRSR000915-2"/>
    </source>
</evidence>
<protein>
    <recommendedName>
        <fullName evidence="4 5">4-nitrophenylphosphatase</fullName>
        <shortName evidence="5">PNPPase</shortName>
        <ecNumber evidence="3 5">3.1.3.41</ecNumber>
    </recommendedName>
</protein>
<evidence type="ECO:0000256" key="4">
    <source>
        <dbReference type="ARBA" id="ARBA00069197"/>
    </source>
</evidence>
<dbReference type="OrthoDB" id="413953at2759"/>
<dbReference type="InterPro" id="IPR036412">
    <property type="entry name" value="HAD-like_sf"/>
</dbReference>
<feature type="binding site" evidence="7">
    <location>
        <position position="222"/>
    </location>
    <ligand>
        <name>substrate</name>
    </ligand>
</feature>
<proteinExistence type="predicted"/>
<evidence type="ECO:0000313" key="10">
    <source>
        <dbReference type="Proteomes" id="UP000789739"/>
    </source>
</evidence>
<comment type="cofactor">
    <cofactor evidence="8">
        <name>Mg(2+)</name>
        <dbReference type="ChEBI" id="CHEBI:18420"/>
    </cofactor>
    <text evidence="8">Divalent metal ions. Mg(2+) is the most effective.</text>
</comment>
<dbReference type="Pfam" id="PF13344">
    <property type="entry name" value="Hydrolase_6"/>
    <property type="match status" value="1"/>
</dbReference>
<keyword evidence="10" id="KW-1185">Reference proteome</keyword>
<evidence type="ECO:0000256" key="1">
    <source>
        <dbReference type="ARBA" id="ARBA00022801"/>
    </source>
</evidence>
<evidence type="ECO:0000256" key="5">
    <source>
        <dbReference type="PIRNR" id="PIRNR000915"/>
    </source>
</evidence>
<dbReference type="NCBIfam" id="TIGR01452">
    <property type="entry name" value="PGP_euk"/>
    <property type="match status" value="1"/>
</dbReference>
<dbReference type="SUPFAM" id="SSF56784">
    <property type="entry name" value="HAD-like"/>
    <property type="match status" value="1"/>
</dbReference>
<dbReference type="InterPro" id="IPR006349">
    <property type="entry name" value="PGP_euk"/>
</dbReference>
<comment type="caution">
    <text evidence="9">The sequence shown here is derived from an EMBL/GenBank/DDBJ whole genome shotgun (WGS) entry which is preliminary data.</text>
</comment>